<dbReference type="EMBL" id="CATQJL010000001">
    <property type="protein sequence ID" value="CAJ0591795.1"/>
    <property type="molecule type" value="Genomic_DNA"/>
</dbReference>
<name>A0AA36DRS7_CYLNA</name>
<accession>A0AA36DRS7</accession>
<organism evidence="2 3">
    <name type="scientific">Cylicocyclus nassatus</name>
    <name type="common">Nematode worm</name>
    <dbReference type="NCBI Taxonomy" id="53992"/>
    <lineage>
        <taxon>Eukaryota</taxon>
        <taxon>Metazoa</taxon>
        <taxon>Ecdysozoa</taxon>
        <taxon>Nematoda</taxon>
        <taxon>Chromadorea</taxon>
        <taxon>Rhabditida</taxon>
        <taxon>Rhabditina</taxon>
        <taxon>Rhabditomorpha</taxon>
        <taxon>Strongyloidea</taxon>
        <taxon>Strongylidae</taxon>
        <taxon>Cylicocyclus</taxon>
    </lineage>
</organism>
<comment type="caution">
    <text evidence="2">The sequence shown here is derived from an EMBL/GenBank/DDBJ whole genome shotgun (WGS) entry which is preliminary data.</text>
</comment>
<keyword evidence="3" id="KW-1185">Reference proteome</keyword>
<gene>
    <name evidence="2" type="ORF">CYNAS_LOCUS3778</name>
</gene>
<dbReference type="Proteomes" id="UP001176961">
    <property type="component" value="Unassembled WGS sequence"/>
</dbReference>
<evidence type="ECO:0000256" key="1">
    <source>
        <dbReference type="SAM" id="SignalP"/>
    </source>
</evidence>
<reference evidence="2" key="1">
    <citation type="submission" date="2023-07" db="EMBL/GenBank/DDBJ databases">
        <authorList>
            <consortium name="CYATHOMIX"/>
        </authorList>
    </citation>
    <scope>NUCLEOTIDE SEQUENCE</scope>
    <source>
        <strain evidence="2">N/A</strain>
    </source>
</reference>
<protein>
    <submittedName>
        <fullName evidence="2">Uncharacterized protein</fullName>
    </submittedName>
</protein>
<feature type="chain" id="PRO_5041324415" evidence="1">
    <location>
        <begin position="18"/>
        <end position="74"/>
    </location>
</feature>
<keyword evidence="1" id="KW-0732">Signal</keyword>
<dbReference type="AlphaFoldDB" id="A0AA36DRS7"/>
<proteinExistence type="predicted"/>
<evidence type="ECO:0000313" key="3">
    <source>
        <dbReference type="Proteomes" id="UP001176961"/>
    </source>
</evidence>
<feature type="signal peptide" evidence="1">
    <location>
        <begin position="1"/>
        <end position="17"/>
    </location>
</feature>
<sequence>MLFQKLLLFVFLISVYGTFRLVLPPTDLYTTCLHQCRKRPDVSDYLEYIECHEKCEKWVQEINGLGISGSYRYK</sequence>
<evidence type="ECO:0000313" key="2">
    <source>
        <dbReference type="EMBL" id="CAJ0591795.1"/>
    </source>
</evidence>